<feature type="transmembrane region" description="Helical" evidence="1">
    <location>
        <begin position="102"/>
        <end position="120"/>
    </location>
</feature>
<keyword evidence="1" id="KW-0812">Transmembrane</keyword>
<gene>
    <name evidence="2" type="ORF">G5C65_31305</name>
</gene>
<feature type="transmembrane region" description="Helical" evidence="1">
    <location>
        <begin position="254"/>
        <end position="276"/>
    </location>
</feature>
<sequence>MSPLSWSVLLSVVSAVCYACAAIVQERVASTTAPSRLRLLGSGRWWLAVVLQGAGALLHVAALGLGPLTVVQPLGVLTLVLAAPLGALLARRPVTATSWRGIALVTLGLAGFLLLTGSRGSRTLEGAQQTELGVTIVLAVAVLAVLARAAVRLTRSGGRGPALRSVSLALAAGIAYGAASVFVKTAAESWDSTPLTSALPLLVLIGVLAASGLATSQASYRGGGLAAPLATQTVANPVVAAAAGIALLGEGFRYGYTGSLAALAAGAVASWGLVLLAMDTARGSRTAEAGPVLIPPPA</sequence>
<feature type="transmembrane region" description="Helical" evidence="1">
    <location>
        <begin position="45"/>
        <end position="65"/>
    </location>
</feature>
<keyword evidence="3" id="KW-1185">Reference proteome</keyword>
<dbReference type="AlphaFoldDB" id="A0A6G4X7M2"/>
<feature type="transmembrane region" description="Helical" evidence="1">
    <location>
        <begin position="163"/>
        <end position="183"/>
    </location>
</feature>
<protein>
    <recommendedName>
        <fullName evidence="4">Integral membrane protein</fullName>
    </recommendedName>
</protein>
<feature type="transmembrane region" description="Helical" evidence="1">
    <location>
        <begin position="6"/>
        <end position="24"/>
    </location>
</feature>
<evidence type="ECO:0000313" key="3">
    <source>
        <dbReference type="Proteomes" id="UP000477722"/>
    </source>
</evidence>
<name>A0A6G4X7M2_9ACTN</name>
<dbReference type="RefSeq" id="WP_165302422.1">
    <property type="nucleotide sequence ID" value="NZ_JAAKZZ010000531.1"/>
</dbReference>
<reference evidence="2 3" key="1">
    <citation type="submission" date="2020-02" db="EMBL/GenBank/DDBJ databases">
        <title>Whole-genome analyses of novel actinobacteria.</title>
        <authorList>
            <person name="Sahin N."/>
            <person name="Tatar D."/>
        </authorList>
    </citation>
    <scope>NUCLEOTIDE SEQUENCE [LARGE SCALE GENOMIC DNA]</scope>
    <source>
        <strain evidence="2 3">SB3404</strain>
    </source>
</reference>
<dbReference type="EMBL" id="JAAKZZ010000531">
    <property type="protein sequence ID" value="NGO72754.1"/>
    <property type="molecule type" value="Genomic_DNA"/>
</dbReference>
<feature type="non-terminal residue" evidence="2">
    <location>
        <position position="298"/>
    </location>
</feature>
<keyword evidence="1" id="KW-0472">Membrane</keyword>
<feature type="transmembrane region" description="Helical" evidence="1">
    <location>
        <begin position="71"/>
        <end position="90"/>
    </location>
</feature>
<accession>A0A6G4X7M2</accession>
<evidence type="ECO:0000313" key="2">
    <source>
        <dbReference type="EMBL" id="NGO72754.1"/>
    </source>
</evidence>
<feature type="transmembrane region" description="Helical" evidence="1">
    <location>
        <begin position="132"/>
        <end position="151"/>
    </location>
</feature>
<evidence type="ECO:0008006" key="4">
    <source>
        <dbReference type="Google" id="ProtNLM"/>
    </source>
</evidence>
<proteinExistence type="predicted"/>
<dbReference type="Proteomes" id="UP000477722">
    <property type="component" value="Unassembled WGS sequence"/>
</dbReference>
<dbReference type="PANTHER" id="PTHR40761:SF1">
    <property type="entry name" value="CONSERVED INTEGRAL MEMBRANE ALANINE VALINE AND LEUCINE RICH PROTEIN-RELATED"/>
    <property type="match status" value="1"/>
</dbReference>
<keyword evidence="1" id="KW-1133">Transmembrane helix</keyword>
<dbReference type="NCBIfam" id="NF038012">
    <property type="entry name" value="DMT_1"/>
    <property type="match status" value="1"/>
</dbReference>
<organism evidence="2 3">
    <name type="scientific">Streptomyces boncukensis</name>
    <dbReference type="NCBI Taxonomy" id="2711219"/>
    <lineage>
        <taxon>Bacteria</taxon>
        <taxon>Bacillati</taxon>
        <taxon>Actinomycetota</taxon>
        <taxon>Actinomycetes</taxon>
        <taxon>Kitasatosporales</taxon>
        <taxon>Streptomycetaceae</taxon>
        <taxon>Streptomyces</taxon>
    </lineage>
</organism>
<comment type="caution">
    <text evidence="2">The sequence shown here is derived from an EMBL/GenBank/DDBJ whole genome shotgun (WGS) entry which is preliminary data.</text>
</comment>
<feature type="transmembrane region" description="Helical" evidence="1">
    <location>
        <begin position="226"/>
        <end position="248"/>
    </location>
</feature>
<dbReference type="PANTHER" id="PTHR40761">
    <property type="entry name" value="CONSERVED INTEGRAL MEMBRANE ALANINE VALINE AND LEUCINE RICH PROTEIN-RELATED"/>
    <property type="match status" value="1"/>
</dbReference>
<feature type="transmembrane region" description="Helical" evidence="1">
    <location>
        <begin position="195"/>
        <end position="214"/>
    </location>
</feature>
<evidence type="ECO:0000256" key="1">
    <source>
        <dbReference type="SAM" id="Phobius"/>
    </source>
</evidence>